<sequence>MGRSKLHWSADGNQMPIISPHTLAKHQILSEYIEHLILTLYGKVYPRGVETFTLIDGFCGGGIYEEEAAQKKLKGSPILMIEAVRKAFRQAKKRQSLNVRYVFVDAGKEHVQCLKNHSMSYWGLENLIDGEKHLTQGEESTLTEQCEFIIGDFEKCSDYCITIASLRKGHSFFLLDPAGWDDVSVATMRKINDTPGSEILYTHMIGQLKRFVIGKYGKNKEKFERTLEGEGYYKKSNLESLDRVGEQMYLRNETARLFREKGFSHLNPHKKHLITFALIPRGKTQVLYYLIHMSRHITALEVIKERFCESNSLDYQYQYEVYGYGFRTFDITKSKGQLLLEPSLYEEEYSTLTINVDREHKDWRLFIKKFDEQIADLIYQNQDGITFMEICQKIGQFNPASRNMYEQYINFLRDNGDVEVLNSKGEILTQKTVRLRRRDVIRVSGRSYFQGSLLYSSRFFN</sequence>
<dbReference type="Proteomes" id="UP000292459">
    <property type="component" value="Unassembled WGS sequence"/>
</dbReference>
<proteinExistence type="predicted"/>
<dbReference type="EMBL" id="QVFV01000001">
    <property type="protein sequence ID" value="RZM82139.1"/>
    <property type="molecule type" value="Genomic_DNA"/>
</dbReference>
<accession>A0A4Q7EK10</accession>
<comment type="caution">
    <text evidence="1">The sequence shown here is derived from an EMBL/GenBank/DDBJ whole genome shotgun (WGS) entry which is preliminary data.</text>
</comment>
<dbReference type="RefSeq" id="WP_039725267.1">
    <property type="nucleotide sequence ID" value="NZ_QVFV01000001.1"/>
</dbReference>
<dbReference type="OrthoDB" id="6802137at2"/>
<evidence type="ECO:0000313" key="1">
    <source>
        <dbReference type="EMBL" id="RZM82139.1"/>
    </source>
</evidence>
<gene>
    <name evidence="1" type="primary">tcmP</name>
    <name evidence="1" type="ORF">DYY88_02455</name>
</gene>
<protein>
    <submittedName>
        <fullName evidence="1">Three-Cys-motif partner protein TcmP</fullName>
    </submittedName>
</protein>
<dbReference type="NCBIfam" id="TIGR04474">
    <property type="entry name" value="tcm_partner"/>
    <property type="match status" value="1"/>
</dbReference>
<reference evidence="1 2" key="1">
    <citation type="submission" date="2018-11" db="EMBL/GenBank/DDBJ databases">
        <title>Whole genome sequencing of an environmental sample.</title>
        <authorList>
            <person name="Sarangi A.N."/>
            <person name="Singh D."/>
            <person name="Tripathy S."/>
        </authorList>
    </citation>
    <scope>NUCLEOTIDE SEQUENCE [LARGE SCALE GENOMIC DNA]</scope>
    <source>
        <strain evidence="1 2">Lakshadweep</strain>
    </source>
</reference>
<name>A0A4Q7EK10_9CYAN</name>
<evidence type="ECO:0000313" key="2">
    <source>
        <dbReference type="Proteomes" id="UP000292459"/>
    </source>
</evidence>
<dbReference type="AlphaFoldDB" id="A0A4Q7EK10"/>
<keyword evidence="2" id="KW-1185">Reference proteome</keyword>
<organism evidence="1 2">
    <name type="scientific">Leptolyngbya iicbica LK</name>
    <dbReference type="NCBI Taxonomy" id="2294035"/>
    <lineage>
        <taxon>Bacteria</taxon>
        <taxon>Bacillati</taxon>
        <taxon>Cyanobacteriota</taxon>
        <taxon>Cyanophyceae</taxon>
        <taxon>Leptolyngbyales</taxon>
        <taxon>Leptolyngbyaceae</taxon>
        <taxon>Leptolyngbya group</taxon>
        <taxon>Leptolyngbya</taxon>
        <taxon>Leptolyngbya iicbica</taxon>
    </lineage>
</organism>
<dbReference type="InterPro" id="IPR031009">
    <property type="entry name" value="Tcm_partner"/>
</dbReference>